<dbReference type="Proteomes" id="UP000095282">
    <property type="component" value="Unplaced"/>
</dbReference>
<reference evidence="3" key="1">
    <citation type="submission" date="2016-11" db="UniProtKB">
        <authorList>
            <consortium name="WormBaseParasite"/>
        </authorList>
    </citation>
    <scope>IDENTIFICATION</scope>
</reference>
<proteinExistence type="predicted"/>
<name>A0A1I7THS3_9PELO</name>
<feature type="compositionally biased region" description="Polar residues" evidence="1">
    <location>
        <begin position="78"/>
        <end position="88"/>
    </location>
</feature>
<keyword evidence="2" id="KW-1185">Reference proteome</keyword>
<dbReference type="AlphaFoldDB" id="A0A1I7THS3"/>
<feature type="region of interest" description="Disordered" evidence="1">
    <location>
        <begin position="23"/>
        <end position="93"/>
    </location>
</feature>
<evidence type="ECO:0000313" key="2">
    <source>
        <dbReference type="Proteomes" id="UP000095282"/>
    </source>
</evidence>
<accession>A0A1I7THS3</accession>
<evidence type="ECO:0000313" key="3">
    <source>
        <dbReference type="WBParaSite" id="Csp11.Scaffold618.g6053.t3"/>
    </source>
</evidence>
<dbReference type="STRING" id="1561998.A0A1I7THS3"/>
<feature type="compositionally biased region" description="Low complexity" evidence="1">
    <location>
        <begin position="24"/>
        <end position="37"/>
    </location>
</feature>
<sequence>MWFLDIFKIAAVSDSPLPMVFGFSSASSNGSSTSTSSSREKMEKPTSLPLQYDQDQGGADCLTPRRAEFSIDDDEPLPTSSEDPTIPSSGDEGVLQQSLIQLQKQLRKTDVRCSRLEKICEFQQVSQWLYKFSPSSLITHRNGQNDPYIKWIG</sequence>
<organism evidence="2 3">
    <name type="scientific">Caenorhabditis tropicalis</name>
    <dbReference type="NCBI Taxonomy" id="1561998"/>
    <lineage>
        <taxon>Eukaryota</taxon>
        <taxon>Metazoa</taxon>
        <taxon>Ecdysozoa</taxon>
        <taxon>Nematoda</taxon>
        <taxon>Chromadorea</taxon>
        <taxon>Rhabditida</taxon>
        <taxon>Rhabditina</taxon>
        <taxon>Rhabditomorpha</taxon>
        <taxon>Rhabditoidea</taxon>
        <taxon>Rhabditidae</taxon>
        <taxon>Peloderinae</taxon>
        <taxon>Caenorhabditis</taxon>
    </lineage>
</organism>
<dbReference type="WBParaSite" id="Csp11.Scaffold618.g6053.t3">
    <property type="protein sequence ID" value="Csp11.Scaffold618.g6053.t3"/>
    <property type="gene ID" value="Csp11.Scaffold618.g6053"/>
</dbReference>
<protein>
    <submittedName>
        <fullName evidence="3">CUT domain-containing protein</fullName>
    </submittedName>
</protein>
<evidence type="ECO:0000256" key="1">
    <source>
        <dbReference type="SAM" id="MobiDB-lite"/>
    </source>
</evidence>